<dbReference type="Gene3D" id="3.90.950.20">
    <property type="entry name" value="CinA-like"/>
    <property type="match status" value="1"/>
</dbReference>
<name>A0ABW4P6D2_9NOCA</name>
<evidence type="ECO:0000313" key="3">
    <source>
        <dbReference type="Proteomes" id="UP001597286"/>
    </source>
</evidence>
<sequence>MADDVATGSAHTRLLGARLAELAGNSGVTVACAESLTSGAIASRLGAAEGSGAWFRGGVVAYSRAVKHGLLGVPDGPVVCEAAVRAMAESVSRLLDADLTVAVSGVGGPGDQDDEPPGSVWFAVHGGNRTDVERRQFGGGPEQVLENTVVHALTLLVDRAHTLTGRPRAG</sequence>
<keyword evidence="3" id="KW-1185">Reference proteome</keyword>
<dbReference type="EMBL" id="JBHUFB010000012">
    <property type="protein sequence ID" value="MFD1813663.1"/>
    <property type="molecule type" value="Genomic_DNA"/>
</dbReference>
<dbReference type="InterPro" id="IPR036653">
    <property type="entry name" value="CinA-like_C"/>
</dbReference>
<dbReference type="SUPFAM" id="SSF142433">
    <property type="entry name" value="CinA-like"/>
    <property type="match status" value="1"/>
</dbReference>
<dbReference type="Pfam" id="PF02464">
    <property type="entry name" value="CinA"/>
    <property type="match status" value="1"/>
</dbReference>
<comment type="caution">
    <text evidence="2">The sequence shown here is derived from an EMBL/GenBank/DDBJ whole genome shotgun (WGS) entry which is preliminary data.</text>
</comment>
<reference evidence="3" key="1">
    <citation type="journal article" date="2019" name="Int. J. Syst. Evol. Microbiol.">
        <title>The Global Catalogue of Microorganisms (GCM) 10K type strain sequencing project: providing services to taxonomists for standard genome sequencing and annotation.</title>
        <authorList>
            <consortium name="The Broad Institute Genomics Platform"/>
            <consortium name="The Broad Institute Genome Sequencing Center for Infectious Disease"/>
            <person name="Wu L."/>
            <person name="Ma J."/>
        </authorList>
    </citation>
    <scope>NUCLEOTIDE SEQUENCE [LARGE SCALE GENOMIC DNA]</scope>
    <source>
        <strain evidence="3">DT72</strain>
    </source>
</reference>
<gene>
    <name evidence="2" type="ORF">ACFSJG_15695</name>
</gene>
<organism evidence="2 3">
    <name type="scientific">Rhodococcus gannanensis</name>
    <dbReference type="NCBI Taxonomy" id="1960308"/>
    <lineage>
        <taxon>Bacteria</taxon>
        <taxon>Bacillati</taxon>
        <taxon>Actinomycetota</taxon>
        <taxon>Actinomycetes</taxon>
        <taxon>Mycobacteriales</taxon>
        <taxon>Nocardiaceae</taxon>
        <taxon>Rhodococcus</taxon>
    </lineage>
</organism>
<protein>
    <submittedName>
        <fullName evidence="2">CinA family protein</fullName>
    </submittedName>
</protein>
<dbReference type="Proteomes" id="UP001597286">
    <property type="component" value="Unassembled WGS sequence"/>
</dbReference>
<feature type="domain" description="CinA C-terminal" evidence="1">
    <location>
        <begin position="18"/>
        <end position="157"/>
    </location>
</feature>
<evidence type="ECO:0000313" key="2">
    <source>
        <dbReference type="EMBL" id="MFD1813663.1"/>
    </source>
</evidence>
<dbReference type="RefSeq" id="WP_378486162.1">
    <property type="nucleotide sequence ID" value="NZ_JBHUFB010000012.1"/>
</dbReference>
<evidence type="ECO:0000259" key="1">
    <source>
        <dbReference type="Pfam" id="PF02464"/>
    </source>
</evidence>
<proteinExistence type="predicted"/>
<dbReference type="NCBIfam" id="TIGR00199">
    <property type="entry name" value="PncC_domain"/>
    <property type="match status" value="1"/>
</dbReference>
<accession>A0ABW4P6D2</accession>
<dbReference type="InterPro" id="IPR008136">
    <property type="entry name" value="CinA_C"/>
</dbReference>